<gene>
    <name evidence="7" type="ORF">GCM10010960_14740</name>
</gene>
<sequence length="507" mass="54955">MACLLLMAGYWLCLQIGFRHWYVGVGVLFAVFWSRPGRDWPWFCAAVAAACLLDDAGAAGGIGPHLPSAVLEPLPALLGALLARRMGLDAMVKPVRILDLLLAAVLTALLVMLTDLLGVRHPSGDDVRHAAAVQTQAPTLPALAHYGINHFMGAFLGIILIMPGMLWLTGLMNRPGTAKILRAGLVWLLPIALLLSVPMALFAGQGVDRYLRRCLLVLVVVFSFRHGWRGTALSMLLVSTLIGIDDHLHGSADDPVVLQLVMAVMAAMALLFGASIDELRSNEAALQADKNTLQEALSALAESSRRNIELEELERKRIAHELHDELGQLLTAMQLRLAESAVNPDIAALERLGARMRQSLGSVVNALSPNELNQIGLYESLVYGSPSQLCELAGIRYQVELQGNGMLLNELQPATALAAYRIVQESVNNAVKYARCRRVGVRLRVGRRGVNRRGIVLVLDIRDDGIGVYETAIRAGFHSIRDRVLALGGAVRIANCGGLRVHALLRQ</sequence>
<evidence type="ECO:0000313" key="8">
    <source>
        <dbReference type="Proteomes" id="UP000632858"/>
    </source>
</evidence>
<dbReference type="EMBL" id="BMFO01000003">
    <property type="protein sequence ID" value="GGF94030.1"/>
    <property type="molecule type" value="Genomic_DNA"/>
</dbReference>
<evidence type="ECO:0000259" key="6">
    <source>
        <dbReference type="Pfam" id="PF07730"/>
    </source>
</evidence>
<dbReference type="GO" id="GO:0000155">
    <property type="term" value="F:phosphorelay sensor kinase activity"/>
    <property type="evidence" value="ECO:0007669"/>
    <property type="project" value="InterPro"/>
</dbReference>
<keyword evidence="4" id="KW-0175">Coiled coil</keyword>
<reference evidence="7" key="2">
    <citation type="submission" date="2020-09" db="EMBL/GenBank/DDBJ databases">
        <authorList>
            <person name="Sun Q."/>
            <person name="Zhou Y."/>
        </authorList>
    </citation>
    <scope>NUCLEOTIDE SEQUENCE</scope>
    <source>
        <strain evidence="7">CGMCC 1.12726</strain>
    </source>
</reference>
<dbReference type="Proteomes" id="UP000632858">
    <property type="component" value="Unassembled WGS sequence"/>
</dbReference>
<dbReference type="PANTHER" id="PTHR24421">
    <property type="entry name" value="NITRATE/NITRITE SENSOR PROTEIN NARX-RELATED"/>
    <property type="match status" value="1"/>
</dbReference>
<dbReference type="Gene3D" id="3.30.565.10">
    <property type="entry name" value="Histidine kinase-like ATPase, C-terminal domain"/>
    <property type="match status" value="1"/>
</dbReference>
<reference evidence="7" key="1">
    <citation type="journal article" date="2014" name="Int. J. Syst. Evol. Microbiol.">
        <title>Complete genome sequence of Corynebacterium casei LMG S-19264T (=DSM 44701T), isolated from a smear-ripened cheese.</title>
        <authorList>
            <consortium name="US DOE Joint Genome Institute (JGI-PGF)"/>
            <person name="Walter F."/>
            <person name="Albersmeier A."/>
            <person name="Kalinowski J."/>
            <person name="Ruckert C."/>
        </authorList>
    </citation>
    <scope>NUCLEOTIDE SEQUENCE</scope>
    <source>
        <strain evidence="7">CGMCC 1.12726</strain>
    </source>
</reference>
<evidence type="ECO:0000313" key="7">
    <source>
        <dbReference type="EMBL" id="GGF94030.1"/>
    </source>
</evidence>
<keyword evidence="5" id="KW-0812">Transmembrane</keyword>
<dbReference type="InterPro" id="IPR050482">
    <property type="entry name" value="Sensor_HK_TwoCompSys"/>
</dbReference>
<organism evidence="7 8">
    <name type="scientific">Arenimonas maotaiensis</name>
    <dbReference type="NCBI Taxonomy" id="1446479"/>
    <lineage>
        <taxon>Bacteria</taxon>
        <taxon>Pseudomonadati</taxon>
        <taxon>Pseudomonadota</taxon>
        <taxon>Gammaproteobacteria</taxon>
        <taxon>Lysobacterales</taxon>
        <taxon>Lysobacteraceae</taxon>
        <taxon>Arenimonas</taxon>
    </lineage>
</organism>
<evidence type="ECO:0000256" key="1">
    <source>
        <dbReference type="ARBA" id="ARBA00022679"/>
    </source>
</evidence>
<dbReference type="InterPro" id="IPR036890">
    <property type="entry name" value="HATPase_C_sf"/>
</dbReference>
<evidence type="ECO:0000256" key="5">
    <source>
        <dbReference type="SAM" id="Phobius"/>
    </source>
</evidence>
<dbReference type="InterPro" id="IPR011712">
    <property type="entry name" value="Sig_transdc_His_kin_sub3_dim/P"/>
</dbReference>
<keyword evidence="3" id="KW-0902">Two-component regulatory system</keyword>
<dbReference type="SUPFAM" id="SSF55874">
    <property type="entry name" value="ATPase domain of HSP90 chaperone/DNA topoisomerase II/histidine kinase"/>
    <property type="match status" value="1"/>
</dbReference>
<keyword evidence="2" id="KW-0418">Kinase</keyword>
<comment type="caution">
    <text evidence="7">The sequence shown here is derived from an EMBL/GenBank/DDBJ whole genome shotgun (WGS) entry which is preliminary data.</text>
</comment>
<dbReference type="GO" id="GO:0046983">
    <property type="term" value="F:protein dimerization activity"/>
    <property type="evidence" value="ECO:0007669"/>
    <property type="project" value="InterPro"/>
</dbReference>
<keyword evidence="8" id="KW-1185">Reference proteome</keyword>
<keyword evidence="5" id="KW-0472">Membrane</keyword>
<feature type="transmembrane region" description="Helical" evidence="5">
    <location>
        <begin position="256"/>
        <end position="276"/>
    </location>
</feature>
<feature type="coiled-coil region" evidence="4">
    <location>
        <begin position="276"/>
        <end position="313"/>
    </location>
</feature>
<feature type="transmembrane region" description="Helical" evidence="5">
    <location>
        <begin position="95"/>
        <end position="113"/>
    </location>
</feature>
<dbReference type="CDD" id="cd16917">
    <property type="entry name" value="HATPase_UhpB-NarQ-NarX-like"/>
    <property type="match status" value="1"/>
</dbReference>
<feature type="domain" description="Signal transduction histidine kinase subgroup 3 dimerisation and phosphoacceptor" evidence="6">
    <location>
        <begin position="314"/>
        <end position="348"/>
    </location>
</feature>
<protein>
    <recommendedName>
        <fullName evidence="6">Signal transduction histidine kinase subgroup 3 dimerisation and phosphoacceptor domain-containing protein</fullName>
    </recommendedName>
</protein>
<keyword evidence="1" id="KW-0808">Transferase</keyword>
<evidence type="ECO:0000256" key="3">
    <source>
        <dbReference type="ARBA" id="ARBA00023012"/>
    </source>
</evidence>
<name>A0A917CPG0_9GAMM</name>
<dbReference type="Pfam" id="PF07730">
    <property type="entry name" value="HisKA_3"/>
    <property type="match status" value="1"/>
</dbReference>
<evidence type="ECO:0000256" key="2">
    <source>
        <dbReference type="ARBA" id="ARBA00022777"/>
    </source>
</evidence>
<keyword evidence="5" id="KW-1133">Transmembrane helix</keyword>
<dbReference type="Gene3D" id="1.20.5.1930">
    <property type="match status" value="1"/>
</dbReference>
<evidence type="ECO:0000256" key="4">
    <source>
        <dbReference type="SAM" id="Coils"/>
    </source>
</evidence>
<feature type="transmembrane region" description="Helical" evidence="5">
    <location>
        <begin position="215"/>
        <end position="244"/>
    </location>
</feature>
<dbReference type="AlphaFoldDB" id="A0A917CPG0"/>
<proteinExistence type="predicted"/>
<feature type="transmembrane region" description="Helical" evidence="5">
    <location>
        <begin position="148"/>
        <end position="168"/>
    </location>
</feature>
<accession>A0A917CPG0</accession>
<feature type="transmembrane region" description="Helical" evidence="5">
    <location>
        <begin position="180"/>
        <end position="203"/>
    </location>
</feature>
<dbReference type="GO" id="GO:0016020">
    <property type="term" value="C:membrane"/>
    <property type="evidence" value="ECO:0007669"/>
    <property type="project" value="InterPro"/>
</dbReference>